<organism evidence="1 2">
    <name type="scientific">Thalassotalea fonticola</name>
    <dbReference type="NCBI Taxonomy" id="3065649"/>
    <lineage>
        <taxon>Bacteria</taxon>
        <taxon>Pseudomonadati</taxon>
        <taxon>Pseudomonadota</taxon>
        <taxon>Gammaproteobacteria</taxon>
        <taxon>Alteromonadales</taxon>
        <taxon>Colwelliaceae</taxon>
        <taxon>Thalassotalea</taxon>
    </lineage>
</organism>
<evidence type="ECO:0000313" key="2">
    <source>
        <dbReference type="Proteomes" id="UP001301442"/>
    </source>
</evidence>
<keyword evidence="2" id="KW-1185">Reference proteome</keyword>
<protein>
    <submittedName>
        <fullName evidence="1">DUF1552 domain-containing protein</fullName>
    </submittedName>
</protein>
<dbReference type="RefSeq" id="WP_348394522.1">
    <property type="nucleotide sequence ID" value="NZ_CP136600.1"/>
</dbReference>
<dbReference type="Pfam" id="PF07586">
    <property type="entry name" value="HXXSHH"/>
    <property type="match status" value="1"/>
</dbReference>
<dbReference type="Proteomes" id="UP001301442">
    <property type="component" value="Chromosome"/>
</dbReference>
<name>A0ABZ0GJY0_9GAMM</name>
<dbReference type="EMBL" id="CP136600">
    <property type="protein sequence ID" value="WOH35706.1"/>
    <property type="molecule type" value="Genomic_DNA"/>
</dbReference>
<evidence type="ECO:0000313" key="1">
    <source>
        <dbReference type="EMBL" id="WOH35706.1"/>
    </source>
</evidence>
<reference evidence="1 2" key="1">
    <citation type="submission" date="2023-09" db="EMBL/GenBank/DDBJ databases">
        <authorList>
            <person name="Qi X."/>
        </authorList>
    </citation>
    <scope>NUCLEOTIDE SEQUENCE [LARGE SCALE GENOMIC DNA]</scope>
    <source>
        <strain evidence="1 2">S1-1</strain>
    </source>
</reference>
<accession>A0ABZ0GJY0</accession>
<proteinExistence type="predicted"/>
<gene>
    <name evidence="1" type="ORF">RI844_09960</name>
</gene>
<dbReference type="InterPro" id="IPR011447">
    <property type="entry name" value="DUF1552"/>
</dbReference>
<sequence length="452" mass="50972">MAKNTSNINRRTFLKGLGVACALPYLECMADNSIKPNNPINVPKRLCYVFVPNGVCLPHESETKYQQWHWFPKEQGSNYKLTNTLSSLAPFRDKMSIIGGLSHPKSRNLVGHMTADTWLTAGDIGGSAYKNSISVDLLAAESLKKHTRYPNLTISSDGGTGFKSRVSTISFNNAGKPIPSEHRHRQIFERYFSPTGGASSMERKKSLQQNKKLVDLILEDSKRLMTKLGVQDKHKMDEYLISLNNMEEQIQRSEKWLDIPMKEFNIADLTLDVDATIDPEGYVRTMYDLMLLGFQTDMTRVMSYMVAREDGMGFGENFPKLALGLKKGHHQMTHDKSNGHWEEWGRYDQWLAKQFSYFVQRMSDTQDEHGSLLDNSLILYGSGTSNTHNARNYPLILAGGNNLGVNHGGYHVFDEHEPMSNLFVSMLNAVDVPTQKFADSTGPLSAIFDQRA</sequence>